<protein>
    <recommendedName>
        <fullName evidence="2">DNA binding HTH domain-containing protein</fullName>
    </recommendedName>
</protein>
<proteinExistence type="predicted"/>
<dbReference type="InterPro" id="IPR002197">
    <property type="entry name" value="HTH_Fis"/>
</dbReference>
<evidence type="ECO:0000259" key="2">
    <source>
        <dbReference type="Pfam" id="PF02954"/>
    </source>
</evidence>
<sequence>KVVLELAGGNGHRPATDAQEVLRQNSHLFTNLNEPSPYPTAENSAENNGYLLPAAPLRVEVASPASYDDEDEDMHTEDITHETEEETLSLDTIEKEMILKALRKHHNKRKYAAQDLGISERTLYRKLKQYDLESA</sequence>
<comment type="caution">
    <text evidence="3">The sequence shown here is derived from an EMBL/GenBank/DDBJ whole genome shotgun (WGS) entry which is preliminary data.</text>
</comment>
<dbReference type="EMBL" id="BKCJ011533177">
    <property type="protein sequence ID" value="GFD40415.1"/>
    <property type="molecule type" value="Genomic_DNA"/>
</dbReference>
<name>A0A699VXW5_TANCI</name>
<dbReference type="Gene3D" id="1.10.10.60">
    <property type="entry name" value="Homeodomain-like"/>
    <property type="match status" value="1"/>
</dbReference>
<evidence type="ECO:0000313" key="3">
    <source>
        <dbReference type="EMBL" id="GFD40415.1"/>
    </source>
</evidence>
<feature type="domain" description="DNA binding HTH" evidence="2">
    <location>
        <begin position="90"/>
        <end position="130"/>
    </location>
</feature>
<dbReference type="SUPFAM" id="SSF46689">
    <property type="entry name" value="Homeodomain-like"/>
    <property type="match status" value="1"/>
</dbReference>
<accession>A0A699VXW5</accession>
<feature type="non-terminal residue" evidence="3">
    <location>
        <position position="1"/>
    </location>
</feature>
<dbReference type="InterPro" id="IPR009057">
    <property type="entry name" value="Homeodomain-like_sf"/>
</dbReference>
<dbReference type="AlphaFoldDB" id="A0A699VXW5"/>
<feature type="region of interest" description="Disordered" evidence="1">
    <location>
        <begin position="66"/>
        <end position="86"/>
    </location>
</feature>
<dbReference type="PRINTS" id="PR01590">
    <property type="entry name" value="HTHFIS"/>
</dbReference>
<gene>
    <name evidence="3" type="ORF">Tci_912384</name>
</gene>
<organism evidence="3">
    <name type="scientific">Tanacetum cinerariifolium</name>
    <name type="common">Dalmatian daisy</name>
    <name type="synonym">Chrysanthemum cinerariifolium</name>
    <dbReference type="NCBI Taxonomy" id="118510"/>
    <lineage>
        <taxon>Eukaryota</taxon>
        <taxon>Viridiplantae</taxon>
        <taxon>Streptophyta</taxon>
        <taxon>Embryophyta</taxon>
        <taxon>Tracheophyta</taxon>
        <taxon>Spermatophyta</taxon>
        <taxon>Magnoliopsida</taxon>
        <taxon>eudicotyledons</taxon>
        <taxon>Gunneridae</taxon>
        <taxon>Pentapetalae</taxon>
        <taxon>asterids</taxon>
        <taxon>campanulids</taxon>
        <taxon>Asterales</taxon>
        <taxon>Asteraceae</taxon>
        <taxon>Asteroideae</taxon>
        <taxon>Anthemideae</taxon>
        <taxon>Anthemidinae</taxon>
        <taxon>Tanacetum</taxon>
    </lineage>
</organism>
<evidence type="ECO:0000256" key="1">
    <source>
        <dbReference type="SAM" id="MobiDB-lite"/>
    </source>
</evidence>
<dbReference type="GO" id="GO:0043565">
    <property type="term" value="F:sequence-specific DNA binding"/>
    <property type="evidence" value="ECO:0007669"/>
    <property type="project" value="InterPro"/>
</dbReference>
<reference evidence="3" key="1">
    <citation type="journal article" date="2019" name="Sci. Rep.">
        <title>Draft genome of Tanacetum cinerariifolium, the natural source of mosquito coil.</title>
        <authorList>
            <person name="Yamashiro T."/>
            <person name="Shiraishi A."/>
            <person name="Satake H."/>
            <person name="Nakayama K."/>
        </authorList>
    </citation>
    <scope>NUCLEOTIDE SEQUENCE</scope>
</reference>
<dbReference type="Pfam" id="PF02954">
    <property type="entry name" value="HTH_8"/>
    <property type="match status" value="1"/>
</dbReference>